<dbReference type="AlphaFoldDB" id="A0AAV3ZP72"/>
<accession>A0AAV3ZP72</accession>
<reference evidence="1 2" key="1">
    <citation type="journal article" date="2021" name="Elife">
        <title>Chloroplast acquisition without the gene transfer in kleptoplastic sea slugs, Plakobranchus ocellatus.</title>
        <authorList>
            <person name="Maeda T."/>
            <person name="Takahashi S."/>
            <person name="Yoshida T."/>
            <person name="Shimamura S."/>
            <person name="Takaki Y."/>
            <person name="Nagai Y."/>
            <person name="Toyoda A."/>
            <person name="Suzuki Y."/>
            <person name="Arimoto A."/>
            <person name="Ishii H."/>
            <person name="Satoh N."/>
            <person name="Nishiyama T."/>
            <person name="Hasebe M."/>
            <person name="Maruyama T."/>
            <person name="Minagawa J."/>
            <person name="Obokata J."/>
            <person name="Shigenobu S."/>
        </authorList>
    </citation>
    <scope>NUCLEOTIDE SEQUENCE [LARGE SCALE GENOMIC DNA]</scope>
</reference>
<dbReference type="Proteomes" id="UP000735302">
    <property type="component" value="Unassembled WGS sequence"/>
</dbReference>
<evidence type="ECO:0000313" key="2">
    <source>
        <dbReference type="Proteomes" id="UP000735302"/>
    </source>
</evidence>
<proteinExistence type="predicted"/>
<name>A0AAV3ZP72_9GAST</name>
<gene>
    <name evidence="1" type="ORF">PoB_002313800</name>
</gene>
<organism evidence="1 2">
    <name type="scientific">Plakobranchus ocellatus</name>
    <dbReference type="NCBI Taxonomy" id="259542"/>
    <lineage>
        <taxon>Eukaryota</taxon>
        <taxon>Metazoa</taxon>
        <taxon>Spiralia</taxon>
        <taxon>Lophotrochozoa</taxon>
        <taxon>Mollusca</taxon>
        <taxon>Gastropoda</taxon>
        <taxon>Heterobranchia</taxon>
        <taxon>Euthyneura</taxon>
        <taxon>Panpulmonata</taxon>
        <taxon>Sacoglossa</taxon>
        <taxon>Placobranchoidea</taxon>
        <taxon>Plakobranchidae</taxon>
        <taxon>Plakobranchus</taxon>
    </lineage>
</organism>
<sequence length="82" mass="9393">MILDFQALRQARPPSSGVTFPTERALQISGPLPIYRATDAMQNAINWRSVYGESWCDACREWEVGHLICRKVEARRLRSGEE</sequence>
<protein>
    <submittedName>
        <fullName evidence="1">Uncharacterized protein</fullName>
    </submittedName>
</protein>
<comment type="caution">
    <text evidence="1">The sequence shown here is derived from an EMBL/GenBank/DDBJ whole genome shotgun (WGS) entry which is preliminary data.</text>
</comment>
<dbReference type="EMBL" id="BLXT01002699">
    <property type="protein sequence ID" value="GFN96632.1"/>
    <property type="molecule type" value="Genomic_DNA"/>
</dbReference>
<keyword evidence="2" id="KW-1185">Reference proteome</keyword>
<evidence type="ECO:0000313" key="1">
    <source>
        <dbReference type="EMBL" id="GFN96632.1"/>
    </source>
</evidence>